<dbReference type="SUPFAM" id="SSF50494">
    <property type="entry name" value="Trypsin-like serine proteases"/>
    <property type="match status" value="1"/>
</dbReference>
<proteinExistence type="predicted"/>
<evidence type="ECO:0008006" key="3">
    <source>
        <dbReference type="Google" id="ProtNLM"/>
    </source>
</evidence>
<accession>A0A820N9Y2</accession>
<dbReference type="InterPro" id="IPR043504">
    <property type="entry name" value="Peptidase_S1_PA_chymotrypsin"/>
</dbReference>
<name>A0A820N9Y2_9BILA</name>
<organism evidence="1 2">
    <name type="scientific">Rotaria magnacalcarata</name>
    <dbReference type="NCBI Taxonomy" id="392030"/>
    <lineage>
        <taxon>Eukaryota</taxon>
        <taxon>Metazoa</taxon>
        <taxon>Spiralia</taxon>
        <taxon>Gnathifera</taxon>
        <taxon>Rotifera</taxon>
        <taxon>Eurotatoria</taxon>
        <taxon>Bdelloidea</taxon>
        <taxon>Philodinida</taxon>
        <taxon>Philodinidae</taxon>
        <taxon>Rotaria</taxon>
    </lineage>
</organism>
<comment type="caution">
    <text evidence="1">The sequence shown here is derived from an EMBL/GenBank/DDBJ whole genome shotgun (WGS) entry which is preliminary data.</text>
</comment>
<evidence type="ECO:0000313" key="2">
    <source>
        <dbReference type="Proteomes" id="UP000663866"/>
    </source>
</evidence>
<dbReference type="AlphaFoldDB" id="A0A820N9Y2"/>
<gene>
    <name evidence="1" type="ORF">OVN521_LOCUS33916</name>
</gene>
<protein>
    <recommendedName>
        <fullName evidence="3">Serine protease</fullName>
    </recommendedName>
</protein>
<reference evidence="1" key="1">
    <citation type="submission" date="2021-02" db="EMBL/GenBank/DDBJ databases">
        <authorList>
            <person name="Nowell W R."/>
        </authorList>
    </citation>
    <scope>NUCLEOTIDE SEQUENCE</scope>
</reference>
<dbReference type="InterPro" id="IPR009003">
    <property type="entry name" value="Peptidase_S1_PA"/>
</dbReference>
<keyword evidence="2" id="KW-1185">Reference proteome</keyword>
<sequence length="471" mass="54030">MNNSIDCSDKEISKRIDKSRIYSDIDGIFDCTLIKYADDNQKILNEIQITIIHESLKYSLLIHKSNNETSVDVSDSNIELVKSKFDLIFHNLTGNFWKYRDQFIKIPGHYYLFSNDLGSSTSSEEQQIILNNIINMPKLVSNERAFINTQTNSIQETYPYIYDGSTWQIFIPKVSNENKIKSSLLSIRSLVLRIEVVYEREAAIQMIFGSGYLITNNLLLTCAHIFDPILWGMNKISYSKILVGFCDLAPDKFFSLLNPDKIVFPAKILQRGLVKENIDEYTELKDTDTDLALLMLDNEIPNITEDQYFTPKFDFISKPDDIPTNSNLYLVGYNGELREQKDLVPYRYLEAFNNTTTFQLNHCHHVNYKSVSIGNLIREAHQDDPYSLHNCSTLPGSSGSIILNCYGRLVGVHIGISSSIKQKNNDICFTKNTYDKYISINSNQFQTFIGETILPNINDDKVIEKSLFDSM</sequence>
<dbReference type="EMBL" id="CAJOBG010039314">
    <property type="protein sequence ID" value="CAF4384527.1"/>
    <property type="molecule type" value="Genomic_DNA"/>
</dbReference>
<dbReference type="Pfam" id="PF13365">
    <property type="entry name" value="Trypsin_2"/>
    <property type="match status" value="1"/>
</dbReference>
<dbReference type="Proteomes" id="UP000663866">
    <property type="component" value="Unassembled WGS sequence"/>
</dbReference>
<evidence type="ECO:0000313" key="1">
    <source>
        <dbReference type="EMBL" id="CAF4384527.1"/>
    </source>
</evidence>
<dbReference type="Gene3D" id="2.40.10.10">
    <property type="entry name" value="Trypsin-like serine proteases"/>
    <property type="match status" value="2"/>
</dbReference>